<evidence type="ECO:0000259" key="2">
    <source>
        <dbReference type="SMART" id="SM01339"/>
    </source>
</evidence>
<dbReference type="GeneID" id="116417033"/>
<dbReference type="OrthoDB" id="6774234at2759"/>
<dbReference type="GO" id="GO:0007219">
    <property type="term" value="P:Notch signaling pathway"/>
    <property type="evidence" value="ECO:0007669"/>
    <property type="project" value="InterPro"/>
</dbReference>
<feature type="domain" description="Notch NODP" evidence="2">
    <location>
        <begin position="63"/>
        <end position="126"/>
    </location>
</feature>
<organism evidence="3 4">
    <name type="scientific">Nasonia vitripennis</name>
    <name type="common">Parasitic wasp</name>
    <dbReference type="NCBI Taxonomy" id="7425"/>
    <lineage>
        <taxon>Eukaryota</taxon>
        <taxon>Metazoa</taxon>
        <taxon>Ecdysozoa</taxon>
        <taxon>Arthropoda</taxon>
        <taxon>Hexapoda</taxon>
        <taxon>Insecta</taxon>
        <taxon>Pterygota</taxon>
        <taxon>Neoptera</taxon>
        <taxon>Endopterygota</taxon>
        <taxon>Hymenoptera</taxon>
        <taxon>Apocrita</taxon>
        <taxon>Proctotrupomorpha</taxon>
        <taxon>Chalcidoidea</taxon>
        <taxon>Pteromalidae</taxon>
        <taxon>Pteromalinae</taxon>
        <taxon>Nasonia</taxon>
    </lineage>
</organism>
<evidence type="ECO:0000313" key="3">
    <source>
        <dbReference type="EnsemblMetazoa" id="XP_031783924"/>
    </source>
</evidence>
<keyword evidence="4" id="KW-1185">Reference proteome</keyword>
<dbReference type="SMART" id="SM01339">
    <property type="entry name" value="NODP"/>
    <property type="match status" value="1"/>
</dbReference>
<dbReference type="AlphaFoldDB" id="A0A7M7Q9P0"/>
<dbReference type="GO" id="GO:0016020">
    <property type="term" value="C:membrane"/>
    <property type="evidence" value="ECO:0007669"/>
    <property type="project" value="InterPro"/>
</dbReference>
<dbReference type="PRINTS" id="PR01983">
    <property type="entry name" value="NOTCH"/>
</dbReference>
<dbReference type="Proteomes" id="UP000002358">
    <property type="component" value="Unassembled WGS sequence"/>
</dbReference>
<dbReference type="InParanoid" id="A0A7M7Q9P0"/>
<dbReference type="RefSeq" id="XP_031783924.1">
    <property type="nucleotide sequence ID" value="XM_031928064.1"/>
</dbReference>
<evidence type="ECO:0000259" key="1">
    <source>
        <dbReference type="SMART" id="SM01338"/>
    </source>
</evidence>
<accession>A0A7M7Q9P0</accession>
<dbReference type="GO" id="GO:0030154">
    <property type="term" value="P:cell differentiation"/>
    <property type="evidence" value="ECO:0007669"/>
    <property type="project" value="InterPro"/>
</dbReference>
<dbReference type="Gene3D" id="3.30.70.3310">
    <property type="match status" value="1"/>
</dbReference>
<name>A0A7M7Q9P0_NASVI</name>
<dbReference type="Pfam" id="PF07684">
    <property type="entry name" value="NODP"/>
    <property type="match status" value="1"/>
</dbReference>
<evidence type="ECO:0000313" key="4">
    <source>
        <dbReference type="Proteomes" id="UP000002358"/>
    </source>
</evidence>
<dbReference type="EnsemblMetazoa" id="XM_031928064">
    <property type="protein sequence ID" value="XP_031783924"/>
    <property type="gene ID" value="LOC116417033"/>
</dbReference>
<dbReference type="KEGG" id="nvi:116417033"/>
<dbReference type="InterPro" id="IPR010660">
    <property type="entry name" value="Notch_NOD_dom"/>
</dbReference>
<feature type="domain" description="Notch NOD" evidence="1">
    <location>
        <begin position="1"/>
        <end position="43"/>
    </location>
</feature>
<sequence>MDMQTLYPIVVGFLRDMDHELRTTLRIKQDELGQDMIFPWKRDREPPIQINFFGSPTSIYTDKQTGIVAYLEIDNRKCTMTQGSVCFPTVNEAAEYLVTTVSKHSLSRNFPIKKVESVVEPNLDYPDSNYKYVFIGAVLVVCSNTTPQKRTFDEPKLK</sequence>
<dbReference type="SMR" id="A0A7M7Q9P0"/>
<reference evidence="3" key="1">
    <citation type="submission" date="2021-01" db="UniProtKB">
        <authorList>
            <consortium name="EnsemblMetazoa"/>
        </authorList>
    </citation>
    <scope>IDENTIFICATION</scope>
</reference>
<dbReference type="InterPro" id="IPR011656">
    <property type="entry name" value="Notch_NODP_dom"/>
</dbReference>
<dbReference type="Pfam" id="PF06816">
    <property type="entry name" value="NOD"/>
    <property type="match status" value="1"/>
</dbReference>
<dbReference type="SMART" id="SM01338">
    <property type="entry name" value="NOD"/>
    <property type="match status" value="1"/>
</dbReference>
<proteinExistence type="predicted"/>
<protein>
    <submittedName>
        <fullName evidence="3">Uncharacterized protein</fullName>
    </submittedName>
</protein>